<evidence type="ECO:0008006" key="6">
    <source>
        <dbReference type="Google" id="ProtNLM"/>
    </source>
</evidence>
<dbReference type="Proteomes" id="UP000114278">
    <property type="component" value="Segment"/>
</dbReference>
<dbReference type="InterPro" id="IPR018879">
    <property type="entry name" value="MSV199_dom"/>
</dbReference>
<proteinExistence type="predicted"/>
<dbReference type="RefSeq" id="YP_009046735.1">
    <property type="nucleotide sequence ID" value="NC_024451.1"/>
</dbReference>
<dbReference type="InterPro" id="IPR022549">
    <property type="entry name" value="DUF3627"/>
</dbReference>
<dbReference type="Pfam" id="PF12299">
    <property type="entry name" value="DUF3627"/>
    <property type="match status" value="1"/>
</dbReference>
<evidence type="ECO:0000259" key="3">
    <source>
        <dbReference type="Pfam" id="PF12299"/>
    </source>
</evidence>
<dbReference type="GeneID" id="19738705"/>
<keyword evidence="5" id="KW-1185">Reference proteome</keyword>
<dbReference type="KEGG" id="vg:19738705"/>
<name>A0A068QKW4_9VIRU</name>
<gene>
    <name evidence="4" type="primary">121R</name>
    <name evidence="4" type="ORF">IIV31_121R</name>
</gene>
<evidence type="ECO:0000313" key="5">
    <source>
        <dbReference type="Proteomes" id="UP000114278"/>
    </source>
</evidence>
<protein>
    <recommendedName>
        <fullName evidence="6">MSV199 domain-containing protein</fullName>
    </recommendedName>
</protein>
<evidence type="ECO:0000256" key="1">
    <source>
        <dbReference type="ARBA" id="ARBA00023054"/>
    </source>
</evidence>
<dbReference type="OrthoDB" id="13638at10239"/>
<accession>A0A068QKW4</accession>
<dbReference type="Pfam" id="PF10553">
    <property type="entry name" value="MSV199"/>
    <property type="match status" value="1"/>
</dbReference>
<sequence>MDVIEFEKDPTMTDYFWQVMVQKQHSHLSSLLLQCLGYEGKGFTQQQAVKRFLKSNNIQPLELSSDDPRVELYDSIKEEMQIMKPNVIANRKWLIIEPREFKKVIMKLNTKNGDSIREYYIRLEELIKLYLEYSLYFKERESQIEKQKAKQEIYDLKQLMGKMKIDSEERHDELMDKVEEVQYDLNIIGEKLDVAVEDRAPKVKAELLRERFIIFNRHDTRARAQHYVMRGQDHYINGKLPFYRNLHPNLEIIFDISCQPNPRNLFVRFKELKDRRFRVIGNNIQTADEEALLEVFNKLNDDKRNVILV</sequence>
<organism evidence="4 5">
    <name type="scientific">Armadillidium vulgare iridescent virus</name>
    <dbReference type="NCBI Taxonomy" id="72201"/>
    <lineage>
        <taxon>Viruses</taxon>
        <taxon>Varidnaviria</taxon>
        <taxon>Bamfordvirae</taxon>
        <taxon>Nucleocytoviricota</taxon>
        <taxon>Megaviricetes</taxon>
        <taxon>Pimascovirales</taxon>
        <taxon>Pimascovirales incertae sedis</taxon>
        <taxon>Iridoviridae</taxon>
        <taxon>Betairidovirinae</taxon>
        <taxon>Iridovirus</taxon>
        <taxon>Iridovirus armadillidium1</taxon>
        <taxon>Invertebrate iridescent virus 31</taxon>
    </lineage>
</organism>
<evidence type="ECO:0000259" key="2">
    <source>
        <dbReference type="Pfam" id="PF10553"/>
    </source>
</evidence>
<reference evidence="4 5" key="1">
    <citation type="journal article" date="2014" name="J. Gen. Virol.">
        <title>Genome sequence of a crustacean iridovirus, IIV31, isolated from the pill bug, Armadillidium vulgare.</title>
        <authorList>
            <person name="Piegu B."/>
            <person name="Guizard S."/>
            <person name="Yeping T."/>
            <person name="Cruaud C."/>
            <person name="Asgari S."/>
            <person name="Bideshi D.K."/>
            <person name="Federici B.A."/>
            <person name="Bigot Y."/>
        </authorList>
    </citation>
    <scope>NUCLEOTIDE SEQUENCE [LARGE SCALE GENOMIC DNA]</scope>
</reference>
<dbReference type="EMBL" id="HF920637">
    <property type="protein sequence ID" value="CCV02493.1"/>
    <property type="molecule type" value="Genomic_DNA"/>
</dbReference>
<evidence type="ECO:0000313" key="4">
    <source>
        <dbReference type="EMBL" id="CCV02493.1"/>
    </source>
</evidence>
<feature type="domain" description="MSV199" evidence="2">
    <location>
        <begin position="1"/>
        <end position="127"/>
    </location>
</feature>
<feature type="domain" description="DUF3627" evidence="3">
    <location>
        <begin position="190"/>
        <end position="281"/>
    </location>
</feature>
<keyword evidence="1" id="KW-0175">Coiled coil</keyword>